<dbReference type="InterPro" id="IPR001750">
    <property type="entry name" value="ND/Mrp_TM"/>
</dbReference>
<feature type="transmembrane region" description="Helical" evidence="17">
    <location>
        <begin position="273"/>
        <end position="294"/>
    </location>
</feature>
<accession>A0A3G3E797</accession>
<evidence type="ECO:0000256" key="2">
    <source>
        <dbReference type="ARBA" id="ARBA00007012"/>
    </source>
</evidence>
<organism evidence="20">
    <name type="scientific">Phyllurus gulbaru</name>
    <dbReference type="NCBI Taxonomy" id="2480862"/>
    <lineage>
        <taxon>Eukaryota</taxon>
        <taxon>Metazoa</taxon>
        <taxon>Chordata</taxon>
        <taxon>Craniata</taxon>
        <taxon>Vertebrata</taxon>
        <taxon>Euteleostomi</taxon>
        <taxon>Lepidosauria</taxon>
        <taxon>Squamata</taxon>
        <taxon>Bifurcata</taxon>
        <taxon>Gekkota</taxon>
        <taxon>Pygopoidea</taxon>
        <taxon>Carphodactylidae</taxon>
        <taxon>Phyllurus</taxon>
    </lineage>
</organism>
<dbReference type="InterPro" id="IPR003917">
    <property type="entry name" value="NADH_UbQ_OxRdtase_chain2"/>
</dbReference>
<comment type="similarity">
    <text evidence="2 17">Belongs to the complex I subunit 2 family.</text>
</comment>
<name>A0A3G3E797_9SAUR</name>
<evidence type="ECO:0000256" key="7">
    <source>
        <dbReference type="ARBA" id="ARBA00022692"/>
    </source>
</evidence>
<feature type="domain" description="NADH:quinone oxidoreductase/Mrp antiporter transmembrane" evidence="18">
    <location>
        <begin position="25"/>
        <end position="283"/>
    </location>
</feature>
<dbReference type="InterPro" id="IPR010933">
    <property type="entry name" value="NADH_DH_su2_C"/>
</dbReference>
<evidence type="ECO:0000256" key="14">
    <source>
        <dbReference type="ARBA" id="ARBA00023128"/>
    </source>
</evidence>
<keyword evidence="12 17" id="KW-0520">NAD</keyword>
<evidence type="ECO:0000259" key="18">
    <source>
        <dbReference type="Pfam" id="PF00361"/>
    </source>
</evidence>
<keyword evidence="8 17" id="KW-0999">Mitochondrion inner membrane</keyword>
<dbReference type="EMBL" id="MH719341">
    <property type="protein sequence ID" value="AYP97857.1"/>
    <property type="molecule type" value="Genomic_DNA"/>
</dbReference>
<evidence type="ECO:0000256" key="12">
    <source>
        <dbReference type="ARBA" id="ARBA00023027"/>
    </source>
</evidence>
<proteinExistence type="inferred from homology"/>
<gene>
    <name evidence="20" type="primary">ND2</name>
</gene>
<dbReference type="EC" id="7.1.1.2" evidence="3 17"/>
<dbReference type="GO" id="GO:0005743">
    <property type="term" value="C:mitochondrial inner membrane"/>
    <property type="evidence" value="ECO:0007669"/>
    <property type="project" value="UniProtKB-SubCell"/>
</dbReference>
<evidence type="ECO:0000256" key="6">
    <source>
        <dbReference type="ARBA" id="ARBA00022660"/>
    </source>
</evidence>
<evidence type="ECO:0000256" key="17">
    <source>
        <dbReference type="RuleBase" id="RU003403"/>
    </source>
</evidence>
<sequence>MNPMALLLLASSLVLGTIITLSSFHWLLAWAGLEINALAIIPLISKQHHPRATEAATKYFLTQATASTLMIFASSMNAWKTGQWDISQLSVPEATTLITLALAMKMDLVPFHFWLPEVLQGSTLRIAMIISTWQKLAPIMLLYMTANSLNKPTLIALGLLSSILGGWLGLNQTQTRKILAFSSIAHVGWMFMALALNPPLTMTVLLIYLMMTSAMFATLTMTSSKTLLDLGTTWPQSPLLLSTTMLTLMSLGGLPPLTGFIPKWLVLKELISHNLFAISTLMALSALPSLFFYLRMSHMTTLTLPPSTTNSKYKWRLKPHKPSLILPVIIMASFLLPITPLITTLY</sequence>
<keyword evidence="7 17" id="KW-0812">Transmembrane</keyword>
<feature type="transmembrane region" description="Helical" evidence="17">
    <location>
        <begin position="239"/>
        <end position="261"/>
    </location>
</feature>
<protein>
    <recommendedName>
        <fullName evidence="4 17">NADH-ubiquinone oxidoreductase chain 2</fullName>
        <ecNumber evidence="3 17">7.1.1.2</ecNumber>
    </recommendedName>
</protein>
<evidence type="ECO:0000256" key="16">
    <source>
        <dbReference type="ARBA" id="ARBA00049551"/>
    </source>
</evidence>
<evidence type="ECO:0000256" key="4">
    <source>
        <dbReference type="ARBA" id="ARBA00021008"/>
    </source>
</evidence>
<feature type="transmembrane region" description="Helical" evidence="17">
    <location>
        <begin position="324"/>
        <end position="343"/>
    </location>
</feature>
<dbReference type="PANTHER" id="PTHR46552:SF1">
    <property type="entry name" value="NADH-UBIQUINONE OXIDOREDUCTASE CHAIN 2"/>
    <property type="match status" value="1"/>
</dbReference>
<feature type="transmembrane region" description="Helical" evidence="17">
    <location>
        <begin position="202"/>
        <end position="219"/>
    </location>
</feature>
<dbReference type="Pfam" id="PF06444">
    <property type="entry name" value="NADH_dehy_S2_C"/>
    <property type="match status" value="1"/>
</dbReference>
<evidence type="ECO:0000256" key="9">
    <source>
        <dbReference type="ARBA" id="ARBA00022967"/>
    </source>
</evidence>
<comment type="catalytic activity">
    <reaction evidence="16 17">
        <text>a ubiquinone + NADH + 5 H(+)(in) = a ubiquinol + NAD(+) + 4 H(+)(out)</text>
        <dbReference type="Rhea" id="RHEA:29091"/>
        <dbReference type="Rhea" id="RHEA-COMP:9565"/>
        <dbReference type="Rhea" id="RHEA-COMP:9566"/>
        <dbReference type="ChEBI" id="CHEBI:15378"/>
        <dbReference type="ChEBI" id="CHEBI:16389"/>
        <dbReference type="ChEBI" id="CHEBI:17976"/>
        <dbReference type="ChEBI" id="CHEBI:57540"/>
        <dbReference type="ChEBI" id="CHEBI:57945"/>
        <dbReference type="EC" id="7.1.1.2"/>
    </reaction>
</comment>
<dbReference type="InterPro" id="IPR050175">
    <property type="entry name" value="Complex_I_Subunit_2"/>
</dbReference>
<feature type="transmembrane region" description="Helical" evidence="17">
    <location>
        <begin position="152"/>
        <end position="171"/>
    </location>
</feature>
<evidence type="ECO:0000313" key="20">
    <source>
        <dbReference type="EMBL" id="AYP97857.1"/>
    </source>
</evidence>
<dbReference type="GO" id="GO:0006120">
    <property type="term" value="P:mitochondrial electron transport, NADH to ubiquinone"/>
    <property type="evidence" value="ECO:0007669"/>
    <property type="project" value="InterPro"/>
</dbReference>
<evidence type="ECO:0000256" key="5">
    <source>
        <dbReference type="ARBA" id="ARBA00022448"/>
    </source>
</evidence>
<comment type="function">
    <text evidence="17">Core subunit of the mitochondrial membrane respiratory chain NADH dehydrogenase (Complex I) which catalyzes electron transfer from NADH through the respiratory chain, using ubiquinone as an electron acceptor. Essential for the catalytic activity and assembly of complex I.</text>
</comment>
<feature type="transmembrane region" description="Helical" evidence="17">
    <location>
        <begin position="178"/>
        <end position="196"/>
    </location>
</feature>
<dbReference type="Pfam" id="PF00361">
    <property type="entry name" value="Proton_antipo_M"/>
    <property type="match status" value="1"/>
</dbReference>
<keyword evidence="11 17" id="KW-1133">Transmembrane helix</keyword>
<evidence type="ECO:0000256" key="8">
    <source>
        <dbReference type="ARBA" id="ARBA00022792"/>
    </source>
</evidence>
<evidence type="ECO:0000256" key="10">
    <source>
        <dbReference type="ARBA" id="ARBA00022982"/>
    </source>
</evidence>
<dbReference type="PANTHER" id="PTHR46552">
    <property type="entry name" value="NADH-UBIQUINONE OXIDOREDUCTASE CHAIN 2"/>
    <property type="match status" value="1"/>
</dbReference>
<evidence type="ECO:0000256" key="13">
    <source>
        <dbReference type="ARBA" id="ARBA00023075"/>
    </source>
</evidence>
<evidence type="ECO:0000259" key="19">
    <source>
        <dbReference type="Pfam" id="PF06444"/>
    </source>
</evidence>
<evidence type="ECO:0000256" key="11">
    <source>
        <dbReference type="ARBA" id="ARBA00022989"/>
    </source>
</evidence>
<geneLocation type="mitochondrion" evidence="20"/>
<dbReference type="GO" id="GO:0008137">
    <property type="term" value="F:NADH dehydrogenase (ubiquinone) activity"/>
    <property type="evidence" value="ECO:0007669"/>
    <property type="project" value="UniProtKB-EC"/>
</dbReference>
<keyword evidence="10 17" id="KW-0249">Electron transport</keyword>
<comment type="subcellular location">
    <subcellularLocation>
        <location evidence="1 17">Mitochondrion inner membrane</location>
        <topology evidence="1 17">Multi-pass membrane protein</topology>
    </subcellularLocation>
</comment>
<dbReference type="PRINTS" id="PR01436">
    <property type="entry name" value="NADHDHGNASE2"/>
</dbReference>
<dbReference type="AlphaFoldDB" id="A0A3G3E797"/>
<keyword evidence="14 17" id="KW-0496">Mitochondrion</keyword>
<evidence type="ECO:0000256" key="3">
    <source>
        <dbReference type="ARBA" id="ARBA00012944"/>
    </source>
</evidence>
<keyword evidence="15 17" id="KW-0472">Membrane</keyword>
<keyword evidence="6 17" id="KW-0679">Respiratory chain</keyword>
<keyword evidence="13 17" id="KW-0830">Ubiquinone</keyword>
<evidence type="ECO:0000256" key="1">
    <source>
        <dbReference type="ARBA" id="ARBA00004448"/>
    </source>
</evidence>
<evidence type="ECO:0000256" key="15">
    <source>
        <dbReference type="ARBA" id="ARBA00023136"/>
    </source>
</evidence>
<feature type="domain" description="NADH dehydrogenase subunit 2 C-terminal" evidence="19">
    <location>
        <begin position="290"/>
        <end position="342"/>
    </location>
</feature>
<keyword evidence="9 17" id="KW-1278">Translocase</keyword>
<reference evidence="20" key="1">
    <citation type="journal article" date="2018" name="Aust. J. Zool.">
        <title>Resolving distribution and population fragmentation in two leaf-tailed gecko species of north-east Australia: key steps in the conservation of micro-endemic species.</title>
        <authorList>
            <person name="Bertola L.V."/>
            <person name="Hoskin C.J."/>
            <person name="Higgie M."/>
        </authorList>
    </citation>
    <scope>NUCLEOTIDE SEQUENCE</scope>
    <source>
        <tissue evidence="20">Muscle/liver</tissue>
    </source>
</reference>
<keyword evidence="5" id="KW-0813">Transport</keyword>